<evidence type="ECO:0000313" key="1">
    <source>
        <dbReference type="EMBL" id="PSB57685.1"/>
    </source>
</evidence>
<dbReference type="Pfam" id="PF14907">
    <property type="entry name" value="NTP_transf_5"/>
    <property type="match status" value="1"/>
</dbReference>
<gene>
    <name evidence="1" type="ORF">C7B77_07510</name>
</gene>
<dbReference type="Proteomes" id="UP000238937">
    <property type="component" value="Unassembled WGS sequence"/>
</dbReference>
<reference evidence="1 2" key="1">
    <citation type="submission" date="2018-03" db="EMBL/GenBank/DDBJ databases">
        <title>The ancient ancestry and fast evolution of plastids.</title>
        <authorList>
            <person name="Moore K.R."/>
            <person name="Magnabosco C."/>
            <person name="Momper L."/>
            <person name="Gold D.A."/>
            <person name="Bosak T."/>
            <person name="Fournier G.P."/>
        </authorList>
    </citation>
    <scope>NUCLEOTIDE SEQUENCE [LARGE SCALE GENOMIC DNA]</scope>
    <source>
        <strain evidence="1 2">CCALA 037</strain>
    </source>
</reference>
<comment type="caution">
    <text evidence="1">The sequence shown here is derived from an EMBL/GenBank/DDBJ whole genome shotgun (WGS) entry which is preliminary data.</text>
</comment>
<name>A0A2T1GIT6_9CYAN</name>
<dbReference type="EMBL" id="PVWO01000066">
    <property type="protein sequence ID" value="PSB57685.1"/>
    <property type="molecule type" value="Genomic_DNA"/>
</dbReference>
<sequence length="352" mass="40370">MTIDFWPHFNGYRLAPDRQLLLQAALGNGSTALSAWERWQSSVDIEVLDSDSYLLLPRLYQNLLAHGVEHPQMARLKGIYRRNWCANRLQIADLDRLLSDLKDIGIEAIVLGEAARSSDENYRQISSFHLLVRERDLESAIQHLTALNWHSCGDRSPTAIHLQDDRQHSLYLQGRLFWAIPQAHTDELVWQYATPRAGDVAGWQLSAPDLLLHLCARMFYRHAEPQLADLATAMLLMKPSSDLDWLRSIAQAQRYQLILPVRNTIGLLEQVLQISPPEWVLPALWQMPISQLEWLNCRVLAGDRQSWRRSQLAFASASLNQLVAPVRQLRYRPFPGRQILKNLLKPTTSALE</sequence>
<evidence type="ECO:0008006" key="3">
    <source>
        <dbReference type="Google" id="ProtNLM"/>
    </source>
</evidence>
<keyword evidence="2" id="KW-1185">Reference proteome</keyword>
<proteinExistence type="predicted"/>
<dbReference type="InterPro" id="IPR039498">
    <property type="entry name" value="NTP_transf_5"/>
</dbReference>
<protein>
    <recommendedName>
        <fullName evidence="3">Nucleotidyltransferase family protein</fullName>
    </recommendedName>
</protein>
<accession>A0A2T1GIT6</accession>
<evidence type="ECO:0000313" key="2">
    <source>
        <dbReference type="Proteomes" id="UP000238937"/>
    </source>
</evidence>
<dbReference type="OrthoDB" id="573803at2"/>
<dbReference type="AlphaFoldDB" id="A0A2T1GIT6"/>
<dbReference type="RefSeq" id="WP_106302283.1">
    <property type="nucleotide sequence ID" value="NZ_PVWO01000066.1"/>
</dbReference>
<organism evidence="1 2">
    <name type="scientific">Chamaesiphon polymorphus CCALA 037</name>
    <dbReference type="NCBI Taxonomy" id="2107692"/>
    <lineage>
        <taxon>Bacteria</taxon>
        <taxon>Bacillati</taxon>
        <taxon>Cyanobacteriota</taxon>
        <taxon>Cyanophyceae</taxon>
        <taxon>Gomontiellales</taxon>
        <taxon>Chamaesiphonaceae</taxon>
        <taxon>Chamaesiphon</taxon>
    </lineage>
</organism>